<dbReference type="RefSeq" id="WP_083022874.1">
    <property type="nucleotide sequence ID" value="NZ_AP022589.1"/>
</dbReference>
<organism evidence="3 4">
    <name type="scientific">Mycolicibacter minnesotensis</name>
    <dbReference type="NCBI Taxonomy" id="1118379"/>
    <lineage>
        <taxon>Bacteria</taxon>
        <taxon>Bacillati</taxon>
        <taxon>Actinomycetota</taxon>
        <taxon>Actinomycetes</taxon>
        <taxon>Mycobacteriales</taxon>
        <taxon>Mycobacteriaceae</taxon>
        <taxon>Mycolicibacter</taxon>
    </lineage>
</organism>
<accession>A0A7I7RA40</accession>
<dbReference type="OrthoDB" id="4753572at2"/>
<name>A0A7I7RA40_9MYCO</name>
<dbReference type="InterPro" id="IPR046282">
    <property type="entry name" value="DUF6319"/>
</dbReference>
<gene>
    <name evidence="3" type="ORF">BST33_03670</name>
</gene>
<feature type="coiled-coil region" evidence="1">
    <location>
        <begin position="84"/>
        <end position="137"/>
    </location>
</feature>
<evidence type="ECO:0000313" key="3">
    <source>
        <dbReference type="EMBL" id="ORB03063.1"/>
    </source>
</evidence>
<proteinExistence type="predicted"/>
<dbReference type="EMBL" id="MVHZ01000003">
    <property type="protein sequence ID" value="ORB03063.1"/>
    <property type="molecule type" value="Genomic_DNA"/>
</dbReference>
<evidence type="ECO:0000256" key="2">
    <source>
        <dbReference type="SAM" id="MobiDB-lite"/>
    </source>
</evidence>
<feature type="region of interest" description="Disordered" evidence="2">
    <location>
        <begin position="1"/>
        <end position="54"/>
    </location>
</feature>
<protein>
    <submittedName>
        <fullName evidence="3">Uncharacterized protein</fullName>
    </submittedName>
</protein>
<dbReference type="Pfam" id="PF19844">
    <property type="entry name" value="DUF6319"/>
    <property type="match status" value="1"/>
</dbReference>
<evidence type="ECO:0000256" key="1">
    <source>
        <dbReference type="SAM" id="Coils"/>
    </source>
</evidence>
<reference evidence="3 4" key="1">
    <citation type="submission" date="2017-02" db="EMBL/GenBank/DDBJ databases">
        <title>The new phylogeny of genus Mycobacterium.</title>
        <authorList>
            <person name="Tortoli E."/>
            <person name="Trovato A."/>
            <person name="Cirillo D.M."/>
        </authorList>
    </citation>
    <scope>NUCLEOTIDE SEQUENCE [LARGE SCALE GENOMIC DNA]</scope>
    <source>
        <strain evidence="3 4">DSM 45633</strain>
    </source>
</reference>
<sequence>MTAPTIAAQAPTTDPDSSMDAVTQAPTAPEAPAAPAALVAPETKEPVKKSAGKKSKTLELTLTVTGTADGEWHAEIKQGSSYLVRNLEVAAAAVSRAAKELHEELFAPIEALMAEARSQHAARVAALEAELEAARKALADLD</sequence>
<keyword evidence="1" id="KW-0175">Coiled coil</keyword>
<dbReference type="Proteomes" id="UP000192320">
    <property type="component" value="Unassembled WGS sequence"/>
</dbReference>
<dbReference type="AlphaFoldDB" id="A0A7I7RA40"/>
<evidence type="ECO:0000313" key="4">
    <source>
        <dbReference type="Proteomes" id="UP000192320"/>
    </source>
</evidence>
<comment type="caution">
    <text evidence="3">The sequence shown here is derived from an EMBL/GenBank/DDBJ whole genome shotgun (WGS) entry which is preliminary data.</text>
</comment>
<keyword evidence="4" id="KW-1185">Reference proteome</keyword>
<feature type="compositionally biased region" description="Low complexity" evidence="2">
    <location>
        <begin position="1"/>
        <end position="41"/>
    </location>
</feature>